<dbReference type="InParanoid" id="A0A0G4EFG3"/>
<proteinExistence type="predicted"/>
<evidence type="ECO:0000256" key="5">
    <source>
        <dbReference type="ARBA" id="ARBA00022692"/>
    </source>
</evidence>
<feature type="transmembrane region" description="Helical" evidence="14">
    <location>
        <begin position="646"/>
        <end position="664"/>
    </location>
</feature>
<gene>
    <name evidence="16" type="ORF">Vbra_7147</name>
</gene>
<dbReference type="PROSITE" id="PS50088">
    <property type="entry name" value="ANK_REPEAT"/>
    <property type="match status" value="2"/>
</dbReference>
<feature type="compositionally biased region" description="Basic and acidic residues" evidence="13">
    <location>
        <begin position="751"/>
        <end position="761"/>
    </location>
</feature>
<evidence type="ECO:0000256" key="4">
    <source>
        <dbReference type="ARBA" id="ARBA00022568"/>
    </source>
</evidence>
<organism evidence="16 17">
    <name type="scientific">Vitrella brassicaformis (strain CCMP3155)</name>
    <dbReference type="NCBI Taxonomy" id="1169540"/>
    <lineage>
        <taxon>Eukaryota</taxon>
        <taxon>Sar</taxon>
        <taxon>Alveolata</taxon>
        <taxon>Colpodellida</taxon>
        <taxon>Vitrellaceae</taxon>
        <taxon>Vitrella</taxon>
    </lineage>
</organism>
<keyword evidence="4" id="KW-0109">Calcium transport</keyword>
<feature type="transmembrane region" description="Helical" evidence="14">
    <location>
        <begin position="519"/>
        <end position="545"/>
    </location>
</feature>
<keyword evidence="7" id="KW-0106">Calcium</keyword>
<evidence type="ECO:0000313" key="17">
    <source>
        <dbReference type="Proteomes" id="UP000041254"/>
    </source>
</evidence>
<dbReference type="PROSITE" id="PS50297">
    <property type="entry name" value="ANK_REP_REGION"/>
    <property type="match status" value="2"/>
</dbReference>
<keyword evidence="5 14" id="KW-0812">Transmembrane</keyword>
<dbReference type="InterPro" id="IPR002153">
    <property type="entry name" value="TRPC_channel"/>
</dbReference>
<dbReference type="Pfam" id="PF12796">
    <property type="entry name" value="Ank_2"/>
    <property type="match status" value="1"/>
</dbReference>
<dbReference type="InterPro" id="IPR005821">
    <property type="entry name" value="Ion_trans_dom"/>
</dbReference>
<name>A0A0G4EFG3_VITBC</name>
<dbReference type="AlphaFoldDB" id="A0A0G4EFG3"/>
<dbReference type="VEuPathDB" id="CryptoDB:Vbra_7147"/>
<dbReference type="Gene3D" id="1.10.287.70">
    <property type="match status" value="1"/>
</dbReference>
<dbReference type="Proteomes" id="UP000041254">
    <property type="component" value="Unassembled WGS sequence"/>
</dbReference>
<evidence type="ECO:0000256" key="10">
    <source>
        <dbReference type="ARBA" id="ARBA00023136"/>
    </source>
</evidence>
<keyword evidence="6" id="KW-0677">Repeat</keyword>
<evidence type="ECO:0000256" key="9">
    <source>
        <dbReference type="ARBA" id="ARBA00023065"/>
    </source>
</evidence>
<dbReference type="Pfam" id="PF00520">
    <property type="entry name" value="Ion_trans"/>
    <property type="match status" value="1"/>
</dbReference>
<evidence type="ECO:0000313" key="16">
    <source>
        <dbReference type="EMBL" id="CEL94167.1"/>
    </source>
</evidence>
<evidence type="ECO:0000256" key="7">
    <source>
        <dbReference type="ARBA" id="ARBA00022837"/>
    </source>
</evidence>
<feature type="transmembrane region" description="Helical" evidence="14">
    <location>
        <begin position="390"/>
        <end position="414"/>
    </location>
</feature>
<dbReference type="SUPFAM" id="SSF48403">
    <property type="entry name" value="Ankyrin repeat"/>
    <property type="match status" value="1"/>
</dbReference>
<feature type="transmembrane region" description="Helical" evidence="14">
    <location>
        <begin position="461"/>
        <end position="482"/>
    </location>
</feature>
<keyword evidence="2" id="KW-0813">Transport</keyword>
<evidence type="ECO:0000256" key="12">
    <source>
        <dbReference type="PROSITE-ProRule" id="PRU00023"/>
    </source>
</evidence>
<feature type="transmembrane region" description="Helical" evidence="14">
    <location>
        <begin position="612"/>
        <end position="634"/>
    </location>
</feature>
<keyword evidence="3" id="KW-1003">Cell membrane</keyword>
<evidence type="ECO:0000256" key="6">
    <source>
        <dbReference type="ARBA" id="ARBA00022737"/>
    </source>
</evidence>
<dbReference type="SMART" id="SM00248">
    <property type="entry name" value="ANK"/>
    <property type="match status" value="4"/>
</dbReference>
<dbReference type="InterPro" id="IPR036770">
    <property type="entry name" value="Ankyrin_rpt-contain_sf"/>
</dbReference>
<feature type="transmembrane region" description="Helical" evidence="14">
    <location>
        <begin position="327"/>
        <end position="345"/>
    </location>
</feature>
<dbReference type="InterPro" id="IPR002110">
    <property type="entry name" value="Ankyrin_rpt"/>
</dbReference>
<evidence type="ECO:0000256" key="3">
    <source>
        <dbReference type="ARBA" id="ARBA00022475"/>
    </source>
</evidence>
<evidence type="ECO:0000259" key="15">
    <source>
        <dbReference type="Pfam" id="PF00520"/>
    </source>
</evidence>
<feature type="region of interest" description="Disordered" evidence="13">
    <location>
        <begin position="736"/>
        <end position="761"/>
    </location>
</feature>
<evidence type="ECO:0000256" key="14">
    <source>
        <dbReference type="SAM" id="Phobius"/>
    </source>
</evidence>
<dbReference type="OrthoDB" id="432407at2759"/>
<keyword evidence="9" id="KW-0406">Ion transport</keyword>
<feature type="transmembrane region" description="Helical" evidence="14">
    <location>
        <begin position="357"/>
        <end position="378"/>
    </location>
</feature>
<keyword evidence="8 14" id="KW-1133">Transmembrane helix</keyword>
<keyword evidence="17" id="KW-1185">Reference proteome</keyword>
<dbReference type="GO" id="GO:0005886">
    <property type="term" value="C:plasma membrane"/>
    <property type="evidence" value="ECO:0007669"/>
    <property type="project" value="UniProtKB-SubCell"/>
</dbReference>
<feature type="repeat" description="ANK" evidence="12">
    <location>
        <begin position="126"/>
        <end position="148"/>
    </location>
</feature>
<comment type="subcellular location">
    <subcellularLocation>
        <location evidence="1">Cell membrane</location>
        <topology evidence="1">Multi-pass membrane protein</topology>
    </subcellularLocation>
</comment>
<evidence type="ECO:0000256" key="13">
    <source>
        <dbReference type="SAM" id="MobiDB-lite"/>
    </source>
</evidence>
<evidence type="ECO:0000256" key="1">
    <source>
        <dbReference type="ARBA" id="ARBA00004651"/>
    </source>
</evidence>
<dbReference type="PANTHER" id="PTHR10582:SF2">
    <property type="entry name" value="INACTIVE"/>
    <property type="match status" value="1"/>
</dbReference>
<dbReference type="PRINTS" id="PR01097">
    <property type="entry name" value="TRNSRECEPTRP"/>
</dbReference>
<accession>A0A0G4EFG3</accession>
<dbReference type="STRING" id="1169540.A0A0G4EFG3"/>
<feature type="transmembrane region" description="Helical" evidence="14">
    <location>
        <begin position="426"/>
        <end position="454"/>
    </location>
</feature>
<keyword evidence="11" id="KW-0407">Ion channel</keyword>
<keyword evidence="12" id="KW-0040">ANK repeat</keyword>
<dbReference type="GO" id="GO:0005262">
    <property type="term" value="F:calcium channel activity"/>
    <property type="evidence" value="ECO:0007669"/>
    <property type="project" value="InterPro"/>
</dbReference>
<dbReference type="PhylomeDB" id="A0A0G4EFG3"/>
<dbReference type="PANTHER" id="PTHR10582">
    <property type="entry name" value="TRANSIENT RECEPTOR POTENTIAL ION CHANNEL PROTEIN"/>
    <property type="match status" value="1"/>
</dbReference>
<protein>
    <recommendedName>
        <fullName evidence="15">Ion transport domain-containing protein</fullName>
    </recommendedName>
</protein>
<feature type="repeat" description="ANK" evidence="12">
    <location>
        <begin position="91"/>
        <end position="117"/>
    </location>
</feature>
<dbReference type="Gene3D" id="1.25.40.20">
    <property type="entry name" value="Ankyrin repeat-containing domain"/>
    <property type="match status" value="1"/>
</dbReference>
<keyword evidence="10 14" id="KW-0472">Membrane</keyword>
<dbReference type="EMBL" id="CDMY01000209">
    <property type="protein sequence ID" value="CEL94167.1"/>
    <property type="molecule type" value="Genomic_DNA"/>
</dbReference>
<evidence type="ECO:0000256" key="2">
    <source>
        <dbReference type="ARBA" id="ARBA00022448"/>
    </source>
</evidence>
<reference evidence="16 17" key="1">
    <citation type="submission" date="2014-11" db="EMBL/GenBank/DDBJ databases">
        <authorList>
            <person name="Zhu J."/>
            <person name="Qi W."/>
            <person name="Song R."/>
        </authorList>
    </citation>
    <scope>NUCLEOTIDE SEQUENCE [LARGE SCALE GENOMIC DNA]</scope>
</reference>
<sequence>MSRGDRGADDDWEPTWTLIDSIREAIYRSDAHGVLKALAGLLPEQAEKALTTGNWVWGSAIHYAAEYCSDVKVIEIMLEDRRHLLNLKGLDGDTPLQLAARRGSVGVVAKFVEWGGEELLEARDKDGRTPLHDAAWTGKADVVCFMLRVNPQLLRIKDNIGETPLDEALAKKPLVVVPIVVAAGDLAMELLERGVKVEDVAAQGLKEVVPFAKGFLKDHSESLGLDCLRLCAVFRKLMKLRLKDSLTDDFEKISNWQEALTANFCSDISPWVFEQSLAGKEREWFAALESAEPLSVVTQANCTSLVTDHWKQDYKGWRVKLSPRDVFITRVVSMLLMVAFVLLHIEAIKGDSGMMMAWVWPSVWLWGAVLIGNGFIVLKLFQGIRLKAGYWAGSWNLVDMASSLSIAAFIAIHFTGWSREAEVGSGIVIALLFALRLLQTASLHPTVGPLILAVVRMFSDISMFLCLYVYILLVFAGVFTLLSSDEDHQYFGSFAKATLTLEALNNAIESHDTLGTVLLFTYVILSSIILLNLLIAIMASTYAVIEKTQTAQYQLLRIRVLNEYLTMPHHERLPPPFNLIARCDKPLRHLAFLISGRQSALCRIAFWSMKVMYLTIDALLCTVAFTPIAICRMVEDVQQEIRRGKYWAVLCIPSFILLVPLLLLCEYVSGEESSEDTEEKKAEQRRQAHYWMRNSIENWMEAADHHNSNFPDVMAALKQSQSSQSEMLSVLREMRKQQKRMGERQTGMEIRQMEMEKREMEMDARLKKIENNVGQQ</sequence>
<evidence type="ECO:0000256" key="11">
    <source>
        <dbReference type="ARBA" id="ARBA00023303"/>
    </source>
</evidence>
<feature type="domain" description="Ion transport" evidence="15">
    <location>
        <begin position="376"/>
        <end position="549"/>
    </location>
</feature>
<dbReference type="InterPro" id="IPR024862">
    <property type="entry name" value="TRPV"/>
</dbReference>
<evidence type="ECO:0000256" key="8">
    <source>
        <dbReference type="ARBA" id="ARBA00022989"/>
    </source>
</evidence>
<dbReference type="GO" id="GO:0098703">
    <property type="term" value="P:calcium ion import across plasma membrane"/>
    <property type="evidence" value="ECO:0007669"/>
    <property type="project" value="TreeGrafter"/>
</dbReference>